<protein>
    <recommendedName>
        <fullName evidence="5">HRQ1 protein</fullName>
    </recommendedName>
</protein>
<dbReference type="Proteomes" id="UP000094389">
    <property type="component" value="Unassembled WGS sequence"/>
</dbReference>
<dbReference type="GeneID" id="30988331"/>
<dbReference type="STRING" id="983966.A0A0H5BYF0"/>
<gene>
    <name evidence="1" type="ORF">BN1211_0404</name>
    <name evidence="2" type="ORF">CYBJADRAFT_165211</name>
</gene>
<reference evidence="1" key="1">
    <citation type="submission" date="2014-12" db="EMBL/GenBank/DDBJ databases">
        <authorList>
            <person name="Jaenicke S."/>
        </authorList>
    </citation>
    <scope>NUCLEOTIDE SEQUENCE [LARGE SCALE GENOMIC DNA]</scope>
    <source>
        <strain evidence="1">CBS1600</strain>
    </source>
</reference>
<dbReference type="RefSeq" id="XP_020072847.1">
    <property type="nucleotide sequence ID" value="XM_020213935.1"/>
</dbReference>
<dbReference type="OMA" id="NFITMGI"/>
<name>A0A0H5BYF0_CYBJN</name>
<proteinExistence type="predicted"/>
<keyword evidence="4" id="KW-1185">Reference proteome</keyword>
<sequence>MASFWEFTDLLLSKTVTFPLLLFVLYRTFVDDKVKGAGERGEEGRTGGGAAADEHDEEKIVIHALKDFDWTKEDPIKYRPFKKGEYKLTMGIHNIPPDEWFLVENTYKEYTDLKWSYATNPDLKDHGIFMADGCEEATIEFYQRSTQFMVDRYPDCFQVEGDKIINKIRGDWIPRDPYSVANKKDLHLYLSRFLEEDYIILYPEPERKTDEVIFKGGVFLFAAGFDPATIFNTPLTNIHGPVPEYKSKLRPQMNKFFDKLKPGVWVRRNNWSVQTHNRVFVMNDNKGKEDEEITDLDPDTLDFQREVFFRSERQILTRLPKTGAIIFSIRTYLTPMKQIRDEGNDIVLELIGGIEGMQGVIGQYKRRPAWGPAVIAYMKGESNGTDKPWIKGLQ</sequence>
<reference evidence="3" key="2">
    <citation type="journal article" date="2015" name="J. Biotechnol.">
        <title>The structure of the Cyberlindnera jadinii genome and its relation to Candida utilis analyzed by the occurrence of single nucleotide polymorphisms.</title>
        <authorList>
            <person name="Rupp O."/>
            <person name="Brinkrolf K."/>
            <person name="Buerth C."/>
            <person name="Kunigo M."/>
            <person name="Schneider J."/>
            <person name="Jaenicke S."/>
            <person name="Goesmann A."/>
            <person name="Puehler A."/>
            <person name="Jaeger K.-E."/>
            <person name="Ernst J.F."/>
        </authorList>
    </citation>
    <scope>NUCLEOTIDE SEQUENCE [LARGE SCALE GENOMIC DNA]</scope>
    <source>
        <strain evidence="3">ATCC 18201 / CBS 1600 / BCRC 20928 / JCM 3617 / NBRC 0987 / NRRL Y-1542</strain>
    </source>
</reference>
<dbReference type="OrthoDB" id="5043642at2759"/>
<dbReference type="EMBL" id="CDQK01000001">
    <property type="protein sequence ID" value="CEP20518.1"/>
    <property type="molecule type" value="Genomic_DNA"/>
</dbReference>
<evidence type="ECO:0000313" key="4">
    <source>
        <dbReference type="Proteomes" id="UP000094389"/>
    </source>
</evidence>
<organism evidence="1 3">
    <name type="scientific">Cyberlindnera jadinii (strain ATCC 18201 / CBS 1600 / BCRC 20928 / JCM 3617 / NBRC 0987 / NRRL Y-1542)</name>
    <name type="common">Torula yeast</name>
    <name type="synonym">Candida utilis</name>
    <dbReference type="NCBI Taxonomy" id="983966"/>
    <lineage>
        <taxon>Eukaryota</taxon>
        <taxon>Fungi</taxon>
        <taxon>Dikarya</taxon>
        <taxon>Ascomycota</taxon>
        <taxon>Saccharomycotina</taxon>
        <taxon>Saccharomycetes</taxon>
        <taxon>Phaffomycetales</taxon>
        <taxon>Phaffomycetaceae</taxon>
        <taxon>Cyberlindnera</taxon>
    </lineage>
</organism>
<dbReference type="Proteomes" id="UP000038830">
    <property type="component" value="Unassembled WGS sequence"/>
</dbReference>
<evidence type="ECO:0000313" key="1">
    <source>
        <dbReference type="EMBL" id="CEP20518.1"/>
    </source>
</evidence>
<evidence type="ECO:0000313" key="2">
    <source>
        <dbReference type="EMBL" id="ODV75808.1"/>
    </source>
</evidence>
<dbReference type="Pfam" id="PF11927">
    <property type="entry name" value="HODM_asu-like"/>
    <property type="match status" value="1"/>
</dbReference>
<accession>A0A0H5BYF0</accession>
<evidence type="ECO:0000313" key="3">
    <source>
        <dbReference type="Proteomes" id="UP000038830"/>
    </source>
</evidence>
<dbReference type="InterPro" id="IPR021848">
    <property type="entry name" value="HODM_asu-like"/>
</dbReference>
<dbReference type="EMBL" id="KV453925">
    <property type="protein sequence ID" value="ODV75808.1"/>
    <property type="molecule type" value="Genomic_DNA"/>
</dbReference>
<evidence type="ECO:0008006" key="5">
    <source>
        <dbReference type="Google" id="ProtNLM"/>
    </source>
</evidence>
<accession>A0A1E4S8K6</accession>
<dbReference type="AlphaFoldDB" id="A0A0H5BYF0"/>
<reference evidence="2 4" key="3">
    <citation type="journal article" date="2016" name="Proc. Natl. Acad. Sci. U.S.A.">
        <title>Comparative genomics of biotechnologically important yeasts.</title>
        <authorList>
            <person name="Riley R."/>
            <person name="Haridas S."/>
            <person name="Wolfe K.H."/>
            <person name="Lopes M.R."/>
            <person name="Hittinger C.T."/>
            <person name="Goeker M."/>
            <person name="Salamov A.A."/>
            <person name="Wisecaver J.H."/>
            <person name="Long T.M."/>
            <person name="Calvey C.H."/>
            <person name="Aerts A.L."/>
            <person name="Barry K.W."/>
            <person name="Choi C."/>
            <person name="Clum A."/>
            <person name="Coughlan A.Y."/>
            <person name="Deshpande S."/>
            <person name="Douglass A.P."/>
            <person name="Hanson S.J."/>
            <person name="Klenk H.-P."/>
            <person name="LaButti K.M."/>
            <person name="Lapidus A."/>
            <person name="Lindquist E.A."/>
            <person name="Lipzen A.M."/>
            <person name="Meier-Kolthoff J.P."/>
            <person name="Ohm R.A."/>
            <person name="Otillar R.P."/>
            <person name="Pangilinan J.L."/>
            <person name="Peng Y."/>
            <person name="Rokas A."/>
            <person name="Rosa C.A."/>
            <person name="Scheuner C."/>
            <person name="Sibirny A.A."/>
            <person name="Slot J.C."/>
            <person name="Stielow J.B."/>
            <person name="Sun H."/>
            <person name="Kurtzman C.P."/>
            <person name="Blackwell M."/>
            <person name="Grigoriev I.V."/>
            <person name="Jeffries T.W."/>
        </authorList>
    </citation>
    <scope>NUCLEOTIDE SEQUENCE [LARGE SCALE GENOMIC DNA]</scope>
    <source>
        <strain evidence="4">ATCC 18201 / CBS 1600 / BCRC 20928 / JCM 3617 / NBRC 0987 / NRRL Y-1542</strain>
        <strain evidence="2">NRRL Y-1542</strain>
    </source>
</reference>